<evidence type="ECO:0000313" key="10">
    <source>
        <dbReference type="EMBL" id="OBS29725.1"/>
    </source>
</evidence>
<evidence type="ECO:0000313" key="13">
    <source>
        <dbReference type="Proteomes" id="UP000316388"/>
    </source>
</evidence>
<evidence type="ECO:0000256" key="4">
    <source>
        <dbReference type="ARBA" id="ARBA00022692"/>
    </source>
</evidence>
<accession>A0A1A6DSE5</accession>
<reference evidence="10 12" key="1">
    <citation type="submission" date="2016-06" db="EMBL/GenBank/DDBJ databases">
        <title>Genome sequence of Tepidimonas fonticaldi PL17.</title>
        <authorList>
            <person name="Pinnaka A.K."/>
        </authorList>
    </citation>
    <scope>NUCLEOTIDE SEQUENCE [LARGE SCALE GENOMIC DNA]</scope>
    <source>
        <strain evidence="10 12">PL17</strain>
    </source>
</reference>
<evidence type="ECO:0000313" key="11">
    <source>
        <dbReference type="EMBL" id="TSE36938.1"/>
    </source>
</evidence>
<dbReference type="Proteomes" id="UP000316388">
    <property type="component" value="Unassembled WGS sequence"/>
</dbReference>
<dbReference type="PANTHER" id="PTHR37479">
    <property type="entry name" value="CELL DIVISION PROTEIN FTSL"/>
    <property type="match status" value="1"/>
</dbReference>
<dbReference type="NCBIfam" id="TIGR02209">
    <property type="entry name" value="ftsL_broad"/>
    <property type="match status" value="1"/>
</dbReference>
<protein>
    <recommendedName>
        <fullName evidence="8 9">Cell division protein FtsL</fullName>
    </recommendedName>
</protein>
<evidence type="ECO:0000256" key="5">
    <source>
        <dbReference type="ARBA" id="ARBA00022989"/>
    </source>
</evidence>
<dbReference type="EMBL" id="VJOO01000012">
    <property type="protein sequence ID" value="TSE36938.1"/>
    <property type="molecule type" value="Genomic_DNA"/>
</dbReference>
<dbReference type="InterPro" id="IPR011922">
    <property type="entry name" value="Cell_div_FtsL"/>
</dbReference>
<evidence type="ECO:0000256" key="9">
    <source>
        <dbReference type="NCBIfam" id="TIGR02209"/>
    </source>
</evidence>
<keyword evidence="12" id="KW-1185">Reference proteome</keyword>
<evidence type="ECO:0000313" key="12">
    <source>
        <dbReference type="Proteomes" id="UP000091969"/>
    </source>
</evidence>
<keyword evidence="3 8" id="KW-0132">Cell division</keyword>
<sequence length="97" mass="10757">MTRLNLALLLAVLASSFYLVTLQYESRRLYVANERARAQASRLAAEHERLVAQQRAQAAPSRVQQIAQRQLQMRPAHPGITEYVALSSTEVAAGGRP</sequence>
<proteinExistence type="inferred from homology"/>
<dbReference type="Pfam" id="PF04999">
    <property type="entry name" value="FtsL"/>
    <property type="match status" value="1"/>
</dbReference>
<gene>
    <name evidence="8 11" type="primary">ftsL</name>
    <name evidence="10" type="ORF">A9O67_10560</name>
    <name evidence="11" type="ORF">Tfont_01507</name>
</gene>
<comment type="function">
    <text evidence="8">Essential cell division protein. May link together the upstream cell division proteins, which are predominantly cytoplasmic, with the downstream cell division proteins, which are predominantly periplasmic.</text>
</comment>
<keyword evidence="4 8" id="KW-0812">Transmembrane</keyword>
<dbReference type="PANTHER" id="PTHR37479:SF1">
    <property type="entry name" value="CELL DIVISION PROTEIN FTSL"/>
    <property type="match status" value="1"/>
</dbReference>
<comment type="similarity">
    <text evidence="8">Belongs to the FtsL family.</text>
</comment>
<keyword evidence="8" id="KW-0997">Cell inner membrane</keyword>
<dbReference type="GO" id="GO:0032153">
    <property type="term" value="C:cell division site"/>
    <property type="evidence" value="ECO:0007669"/>
    <property type="project" value="UniProtKB-UniRule"/>
</dbReference>
<reference evidence="11 13" key="2">
    <citation type="submission" date="2019-07" db="EMBL/GenBank/DDBJ databases">
        <title>Tepidimonas fonticaldi AT-A2 draft genome.</title>
        <authorList>
            <person name="Da Costa M.S."/>
            <person name="Froufe H.J.C."/>
            <person name="Egas C."/>
            <person name="Albuquerque L."/>
        </authorList>
    </citation>
    <scope>NUCLEOTIDE SEQUENCE [LARGE SCALE GENOMIC DNA]</scope>
    <source>
        <strain evidence="11 13">AT-A2</strain>
    </source>
</reference>
<evidence type="ECO:0000256" key="1">
    <source>
        <dbReference type="ARBA" id="ARBA00004401"/>
    </source>
</evidence>
<keyword evidence="7 8" id="KW-0131">Cell cycle</keyword>
<dbReference type="GO" id="GO:0005886">
    <property type="term" value="C:plasma membrane"/>
    <property type="evidence" value="ECO:0007669"/>
    <property type="project" value="UniProtKB-SubCell"/>
</dbReference>
<evidence type="ECO:0000256" key="8">
    <source>
        <dbReference type="HAMAP-Rule" id="MF_00910"/>
    </source>
</evidence>
<name>A0A1A6DSE5_9BURK</name>
<dbReference type="RefSeq" id="WP_068610913.1">
    <property type="nucleotide sequence ID" value="NZ_LZDH01000067.1"/>
</dbReference>
<evidence type="ECO:0000256" key="7">
    <source>
        <dbReference type="ARBA" id="ARBA00023306"/>
    </source>
</evidence>
<dbReference type="EMBL" id="LZDH01000067">
    <property type="protein sequence ID" value="OBS29725.1"/>
    <property type="molecule type" value="Genomic_DNA"/>
</dbReference>
<comment type="caution">
    <text evidence="10">The sequence shown here is derived from an EMBL/GenBank/DDBJ whole genome shotgun (WGS) entry which is preliminary data.</text>
</comment>
<dbReference type="HAMAP" id="MF_00910">
    <property type="entry name" value="FtsL"/>
    <property type="match status" value="1"/>
</dbReference>
<evidence type="ECO:0000256" key="2">
    <source>
        <dbReference type="ARBA" id="ARBA00022475"/>
    </source>
</evidence>
<evidence type="ECO:0000256" key="3">
    <source>
        <dbReference type="ARBA" id="ARBA00022618"/>
    </source>
</evidence>
<organism evidence="10 12">
    <name type="scientific">Tepidimonas fonticaldi</name>
    <dbReference type="NCBI Taxonomy" id="1101373"/>
    <lineage>
        <taxon>Bacteria</taxon>
        <taxon>Pseudomonadati</taxon>
        <taxon>Pseudomonadota</taxon>
        <taxon>Betaproteobacteria</taxon>
        <taxon>Burkholderiales</taxon>
        <taxon>Tepidimonas</taxon>
    </lineage>
</organism>
<dbReference type="STRING" id="1101373.A9O67_10560"/>
<comment type="subcellular location">
    <subcellularLocation>
        <location evidence="8">Cell inner membrane</location>
        <topology evidence="8">Single-pass type II membrane protein</topology>
    </subcellularLocation>
    <subcellularLocation>
        <location evidence="1">Cell membrane</location>
        <topology evidence="1">Single-pass type II membrane protein</topology>
    </subcellularLocation>
    <text evidence="8">Localizes to the division septum where it forms a ring structure.</text>
</comment>
<dbReference type="AlphaFoldDB" id="A0A1A6DSE5"/>
<keyword evidence="6 8" id="KW-0472">Membrane</keyword>
<keyword evidence="2 8" id="KW-1003">Cell membrane</keyword>
<keyword evidence="5 8" id="KW-1133">Transmembrane helix</keyword>
<dbReference type="Proteomes" id="UP000091969">
    <property type="component" value="Unassembled WGS sequence"/>
</dbReference>
<comment type="subunit">
    <text evidence="8">Part of a complex composed of FtsB, FtsL and FtsQ.</text>
</comment>
<evidence type="ECO:0000256" key="6">
    <source>
        <dbReference type="ARBA" id="ARBA00023136"/>
    </source>
</evidence>
<dbReference type="GO" id="GO:0043093">
    <property type="term" value="P:FtsZ-dependent cytokinesis"/>
    <property type="evidence" value="ECO:0007669"/>
    <property type="project" value="UniProtKB-UniRule"/>
</dbReference>
<dbReference type="OrthoDB" id="5298556at2"/>